<evidence type="ECO:0000256" key="2">
    <source>
        <dbReference type="PROSITE-ProRule" id="PRU00708"/>
    </source>
</evidence>
<name>W1PPN6_AMBTC</name>
<dbReference type="Pfam" id="PF20431">
    <property type="entry name" value="E_motif"/>
    <property type="match status" value="1"/>
</dbReference>
<protein>
    <recommendedName>
        <fullName evidence="5">Pentacotripeptide-repeat region of PRORP domain-containing protein</fullName>
    </recommendedName>
</protein>
<dbReference type="Proteomes" id="UP000017836">
    <property type="component" value="Unassembled WGS sequence"/>
</dbReference>
<dbReference type="InterPro" id="IPR046960">
    <property type="entry name" value="PPR_At4g14850-like_plant"/>
</dbReference>
<organism evidence="3 4">
    <name type="scientific">Amborella trichopoda</name>
    <dbReference type="NCBI Taxonomy" id="13333"/>
    <lineage>
        <taxon>Eukaryota</taxon>
        <taxon>Viridiplantae</taxon>
        <taxon>Streptophyta</taxon>
        <taxon>Embryophyta</taxon>
        <taxon>Tracheophyta</taxon>
        <taxon>Spermatophyta</taxon>
        <taxon>Magnoliopsida</taxon>
        <taxon>Amborellales</taxon>
        <taxon>Amborellaceae</taxon>
        <taxon>Amborella</taxon>
    </lineage>
</organism>
<dbReference type="GO" id="GO:0003723">
    <property type="term" value="F:RNA binding"/>
    <property type="evidence" value="ECO:0007669"/>
    <property type="project" value="InterPro"/>
</dbReference>
<evidence type="ECO:0000256" key="1">
    <source>
        <dbReference type="ARBA" id="ARBA00022737"/>
    </source>
</evidence>
<dbReference type="InterPro" id="IPR002885">
    <property type="entry name" value="PPR_rpt"/>
</dbReference>
<dbReference type="Gramene" id="ERN09754">
    <property type="protein sequence ID" value="ERN09754"/>
    <property type="gene ID" value="AMTR_s00029p00235510"/>
</dbReference>
<dbReference type="GO" id="GO:0009451">
    <property type="term" value="P:RNA modification"/>
    <property type="evidence" value="ECO:0000318"/>
    <property type="project" value="GO_Central"/>
</dbReference>
<keyword evidence="4" id="KW-1185">Reference proteome</keyword>
<evidence type="ECO:0008006" key="5">
    <source>
        <dbReference type="Google" id="ProtNLM"/>
    </source>
</evidence>
<dbReference type="PROSITE" id="PS51375">
    <property type="entry name" value="PPR"/>
    <property type="match status" value="3"/>
</dbReference>
<reference evidence="4" key="1">
    <citation type="journal article" date="2013" name="Science">
        <title>The Amborella genome and the evolution of flowering plants.</title>
        <authorList>
            <consortium name="Amborella Genome Project"/>
        </authorList>
    </citation>
    <scope>NUCLEOTIDE SEQUENCE [LARGE SCALE GENOMIC DNA]</scope>
</reference>
<feature type="repeat" description="PPR" evidence="2">
    <location>
        <begin position="64"/>
        <end position="98"/>
    </location>
</feature>
<dbReference type="eggNOG" id="KOG4197">
    <property type="taxonomic scope" value="Eukaryota"/>
</dbReference>
<accession>W1PPN6</accession>
<dbReference type="FunFam" id="1.25.40.10:FF:000090">
    <property type="entry name" value="Pentatricopeptide repeat-containing protein, chloroplastic"/>
    <property type="match status" value="1"/>
</dbReference>
<dbReference type="PANTHER" id="PTHR47926:SF347">
    <property type="entry name" value="PENTATRICOPEPTIDE REPEAT-CONTAINING PROTEIN"/>
    <property type="match status" value="1"/>
</dbReference>
<dbReference type="Pfam" id="PF01535">
    <property type="entry name" value="PPR"/>
    <property type="match status" value="5"/>
</dbReference>
<dbReference type="AlphaFoldDB" id="W1PPN6"/>
<dbReference type="Gene3D" id="1.25.40.10">
    <property type="entry name" value="Tetratricopeptide repeat domain"/>
    <property type="match status" value="4"/>
</dbReference>
<keyword evidence="1" id="KW-0677">Repeat</keyword>
<feature type="repeat" description="PPR" evidence="2">
    <location>
        <begin position="165"/>
        <end position="199"/>
    </location>
</feature>
<evidence type="ECO:0000313" key="3">
    <source>
        <dbReference type="EMBL" id="ERN09754.1"/>
    </source>
</evidence>
<dbReference type="InterPro" id="IPR011990">
    <property type="entry name" value="TPR-like_helical_dom_sf"/>
</dbReference>
<dbReference type="PANTHER" id="PTHR47926">
    <property type="entry name" value="PENTATRICOPEPTIDE REPEAT-CONTAINING PROTEIN"/>
    <property type="match status" value="1"/>
</dbReference>
<dbReference type="Pfam" id="PF13041">
    <property type="entry name" value="PPR_2"/>
    <property type="match status" value="2"/>
</dbReference>
<dbReference type="InterPro" id="IPR046848">
    <property type="entry name" value="E_motif"/>
</dbReference>
<feature type="repeat" description="PPR" evidence="2">
    <location>
        <begin position="363"/>
        <end position="397"/>
    </location>
</feature>
<proteinExistence type="predicted"/>
<dbReference type="EMBL" id="KI392980">
    <property type="protein sequence ID" value="ERN09754.1"/>
    <property type="molecule type" value="Genomic_DNA"/>
</dbReference>
<dbReference type="HOGENOM" id="CLU_002706_15_10_1"/>
<gene>
    <name evidence="3" type="ORF">AMTR_s00029p00235510</name>
</gene>
<sequence length="641" mass="71662">MASLNALCNRILKSPSSVMEFHAHLIRKGLEKSLFLSQKLITMYSDTCNITSAQLVFDQRFEKNVLLYNSIIRGNAINGLFEASLRLYHEMLYLGLKPDKFTYPFLIKACTQLGELELGKRIHVEIVEAKLDRDGLILCYLVEMYAKFGFVAAAHQLFDRISYRNLSIWTAIVTCYIRAGDLSKSWSLFQDMRLEGARPGVVILASVISTCNSKEFLQQGLGFHGYAIISGMSSDSLVSNSILAMYINCESLELACLYFSGMCQQGINSWADIILSFSRKGLEERAIKILARLNPNSGVLVKLIFEDSNLGKLGLDSRVIHGFVTKSGLGSDCFVNNSLLTMYSRRGDMGNAWKMFKEMTLKDLVSWNSMVSGYVNNNLYEGALNVFNKMIIEGVEPNHVTLSAIIQACVEIGSFEKGKQIHGYILRREIKSDMILINSLLLIYCSVEEIGISRMGYGVHGKGREALSLFSQLELEGLRPNHITVSCVLLACSHSGLVRESWQCFSRMIRAYQIKPTSENCACMVDVLCRAGELEEAERLLRKIPNEASSGAWGSLLGSSVSHGVVEVAERAADKLKVLEPENYGHYVLMSNVYRAKERWGEAGEIRERMRRKGAKKRPGLSWIEVNGKFNVFSAGEVSNS</sequence>
<dbReference type="FunFam" id="1.25.40.10:FF:000436">
    <property type="entry name" value="Pentatricopeptide repeat-containing protein At5g39350 family"/>
    <property type="match status" value="1"/>
</dbReference>
<dbReference type="NCBIfam" id="TIGR00756">
    <property type="entry name" value="PPR"/>
    <property type="match status" value="3"/>
</dbReference>
<evidence type="ECO:0000313" key="4">
    <source>
        <dbReference type="Proteomes" id="UP000017836"/>
    </source>
</evidence>